<evidence type="ECO:0000313" key="3">
    <source>
        <dbReference type="EMBL" id="GFN93736.1"/>
    </source>
</evidence>
<keyword evidence="4" id="KW-1185">Reference proteome</keyword>
<sequence>MILFKDSSCLKQYCPVKPIKRGFFKMRVQTDMGGYIGKFEIYQGKGTGAGNGYGLGESAVINLREGILNKGHKIFFDNFFHICSPSCLTHLADNNTWACGTVRPNRSAELRDILLQPNPGQRASGELMSVSDNNTSDPGSEEDDKDD</sequence>
<protein>
    <submittedName>
        <fullName evidence="3">Transposase</fullName>
    </submittedName>
</protein>
<dbReference type="AlphaFoldDB" id="A0AAV3ZEM0"/>
<reference evidence="3 4" key="1">
    <citation type="journal article" date="2021" name="Elife">
        <title>Chloroplast acquisition without the gene transfer in kleptoplastic sea slugs, Plakobranchus ocellatus.</title>
        <authorList>
            <person name="Maeda T."/>
            <person name="Takahashi S."/>
            <person name="Yoshida T."/>
            <person name="Shimamura S."/>
            <person name="Takaki Y."/>
            <person name="Nagai Y."/>
            <person name="Toyoda A."/>
            <person name="Suzuki Y."/>
            <person name="Arimoto A."/>
            <person name="Ishii H."/>
            <person name="Satoh N."/>
            <person name="Nishiyama T."/>
            <person name="Hasebe M."/>
            <person name="Maruyama T."/>
            <person name="Minagawa J."/>
            <person name="Obokata J."/>
            <person name="Shigenobu S."/>
        </authorList>
    </citation>
    <scope>NUCLEOTIDE SEQUENCE [LARGE SCALE GENOMIC DNA]</scope>
</reference>
<accession>A0AAV3ZEM0</accession>
<dbReference type="Pfam" id="PF13843">
    <property type="entry name" value="DDE_Tnp_1_7"/>
    <property type="match status" value="1"/>
</dbReference>
<proteinExistence type="predicted"/>
<organism evidence="3 4">
    <name type="scientific">Plakobranchus ocellatus</name>
    <dbReference type="NCBI Taxonomy" id="259542"/>
    <lineage>
        <taxon>Eukaryota</taxon>
        <taxon>Metazoa</taxon>
        <taxon>Spiralia</taxon>
        <taxon>Lophotrochozoa</taxon>
        <taxon>Mollusca</taxon>
        <taxon>Gastropoda</taxon>
        <taxon>Heterobranchia</taxon>
        <taxon>Euthyneura</taxon>
        <taxon>Panpulmonata</taxon>
        <taxon>Sacoglossa</taxon>
        <taxon>Placobranchoidea</taxon>
        <taxon>Plakobranchidae</taxon>
        <taxon>Plakobranchus</taxon>
    </lineage>
</organism>
<feature type="region of interest" description="Disordered" evidence="1">
    <location>
        <begin position="117"/>
        <end position="147"/>
    </location>
</feature>
<comment type="caution">
    <text evidence="3">The sequence shown here is derived from an EMBL/GenBank/DDBJ whole genome shotgun (WGS) entry which is preliminary data.</text>
</comment>
<dbReference type="InterPro" id="IPR029526">
    <property type="entry name" value="PGBD"/>
</dbReference>
<evidence type="ECO:0000313" key="4">
    <source>
        <dbReference type="Proteomes" id="UP000735302"/>
    </source>
</evidence>
<dbReference type="PANTHER" id="PTHR47272:SF1">
    <property type="entry name" value="PIGGYBAC TRANSPOSABLE ELEMENT-DERIVED PROTEIN 3-LIKE"/>
    <property type="match status" value="1"/>
</dbReference>
<dbReference type="EMBL" id="BLXT01002363">
    <property type="protein sequence ID" value="GFN93736.1"/>
    <property type="molecule type" value="Genomic_DNA"/>
</dbReference>
<name>A0AAV3ZEM0_9GAST</name>
<gene>
    <name evidence="3" type="ORF">PoB_002024200</name>
</gene>
<dbReference type="PANTHER" id="PTHR47272">
    <property type="entry name" value="DDE_TNP_1_7 DOMAIN-CONTAINING PROTEIN"/>
    <property type="match status" value="1"/>
</dbReference>
<feature type="domain" description="PiggyBac transposable element-derived protein" evidence="2">
    <location>
        <begin position="1"/>
        <end position="109"/>
    </location>
</feature>
<dbReference type="Proteomes" id="UP000735302">
    <property type="component" value="Unassembled WGS sequence"/>
</dbReference>
<evidence type="ECO:0000256" key="1">
    <source>
        <dbReference type="SAM" id="MobiDB-lite"/>
    </source>
</evidence>
<evidence type="ECO:0000259" key="2">
    <source>
        <dbReference type="Pfam" id="PF13843"/>
    </source>
</evidence>